<feature type="region of interest" description="Disordered" evidence="1">
    <location>
        <begin position="63"/>
        <end position="93"/>
    </location>
</feature>
<feature type="transmembrane region" description="Helical" evidence="2">
    <location>
        <begin position="45"/>
        <end position="64"/>
    </location>
</feature>
<keyword evidence="2" id="KW-0812">Transmembrane</keyword>
<evidence type="ECO:0000256" key="2">
    <source>
        <dbReference type="SAM" id="Phobius"/>
    </source>
</evidence>
<feature type="domain" description="Autotransporter" evidence="3">
    <location>
        <begin position="134"/>
        <end position="405"/>
    </location>
</feature>
<evidence type="ECO:0000313" key="4">
    <source>
        <dbReference type="EMBL" id="TWI67941.1"/>
    </source>
</evidence>
<keyword evidence="2" id="KW-0472">Membrane</keyword>
<keyword evidence="2" id="KW-1133">Transmembrane helix</keyword>
<gene>
    <name evidence="4" type="ORF">IQ16_04466</name>
</gene>
<sequence>MRCTSQPTGTRQTIGLDRVRRIAAAVAKILAAKTFAAKTFAAKTFAAVAVVLVVTMSAVTPVLAQSPTPTPTPTPTPSPTPVPMPTSTNYDQSAGNSMLNFGSGFLERLGNQASDGFNRSFRTNPGGGGASATTEDPRYRTWFEGYGISVRTDAQGDFVGDKRKTFGGVAGFGARIAPGVNIGFSIDQSHTDIDVPLALQSATLDLTQLGFNGSVDKGPWTWAFAVVHGVGKVRSSRDTGFGFATAGYRAAVDGALTEVSYYWTKDQMRIVPKGALEYVRATSAAFQEAGGLDPLNVGSTALSRARVMIGAEVGRYFIFDQKILDLSAYGKFVDNFYQNLGSVQVSLGTQSIIVPGIGESRYGMDAGGSASLSLTNTARLYINYDGKFRNEFTSHQGTVGFEYRW</sequence>
<dbReference type="Pfam" id="PF03797">
    <property type="entry name" value="Autotransporter"/>
    <property type="match status" value="1"/>
</dbReference>
<feature type="region of interest" description="Disordered" evidence="1">
    <location>
        <begin position="116"/>
        <end position="136"/>
    </location>
</feature>
<dbReference type="SMART" id="SM00869">
    <property type="entry name" value="Autotransporter"/>
    <property type="match status" value="1"/>
</dbReference>
<reference evidence="4 5" key="1">
    <citation type="journal article" date="2015" name="Stand. Genomic Sci.">
        <title>Genomic Encyclopedia of Bacterial and Archaeal Type Strains, Phase III: the genomes of soil and plant-associated and newly described type strains.</title>
        <authorList>
            <person name="Whitman W.B."/>
            <person name="Woyke T."/>
            <person name="Klenk H.P."/>
            <person name="Zhou Y."/>
            <person name="Lilburn T.G."/>
            <person name="Beck B.J."/>
            <person name="De Vos P."/>
            <person name="Vandamme P."/>
            <person name="Eisen J.A."/>
            <person name="Garrity G."/>
            <person name="Hugenholtz P."/>
            <person name="Kyrpides N.C."/>
        </authorList>
    </citation>
    <scope>NUCLEOTIDE SEQUENCE [LARGE SCALE GENOMIC DNA]</scope>
    <source>
        <strain evidence="4 5">CGMCC 1.10948</strain>
    </source>
</reference>
<feature type="compositionally biased region" description="Pro residues" evidence="1">
    <location>
        <begin position="68"/>
        <end position="84"/>
    </location>
</feature>
<protein>
    <submittedName>
        <fullName evidence="4">Autotransporter-like protein</fullName>
    </submittedName>
</protein>
<dbReference type="Gene3D" id="2.40.128.130">
    <property type="entry name" value="Autotransporter beta-domain"/>
    <property type="match status" value="1"/>
</dbReference>
<dbReference type="Proteomes" id="UP000316291">
    <property type="component" value="Unassembled WGS sequence"/>
</dbReference>
<evidence type="ECO:0000259" key="3">
    <source>
        <dbReference type="PROSITE" id="PS51208"/>
    </source>
</evidence>
<accession>A0A562RFX0</accession>
<dbReference type="PROSITE" id="PS51208">
    <property type="entry name" value="AUTOTRANSPORTER"/>
    <property type="match status" value="1"/>
</dbReference>
<evidence type="ECO:0000313" key="5">
    <source>
        <dbReference type="Proteomes" id="UP000316291"/>
    </source>
</evidence>
<dbReference type="InterPro" id="IPR005546">
    <property type="entry name" value="Autotransporte_beta"/>
</dbReference>
<dbReference type="OrthoDB" id="8253730at2"/>
<organism evidence="4 5">
    <name type="scientific">Bradyrhizobium huanghuaihaiense</name>
    <dbReference type="NCBI Taxonomy" id="990078"/>
    <lineage>
        <taxon>Bacteria</taxon>
        <taxon>Pseudomonadati</taxon>
        <taxon>Pseudomonadota</taxon>
        <taxon>Alphaproteobacteria</taxon>
        <taxon>Hyphomicrobiales</taxon>
        <taxon>Nitrobacteraceae</taxon>
        <taxon>Bradyrhizobium</taxon>
    </lineage>
</organism>
<proteinExistence type="predicted"/>
<dbReference type="EMBL" id="VLLA01000011">
    <property type="protein sequence ID" value="TWI67941.1"/>
    <property type="molecule type" value="Genomic_DNA"/>
</dbReference>
<evidence type="ECO:0000256" key="1">
    <source>
        <dbReference type="SAM" id="MobiDB-lite"/>
    </source>
</evidence>
<dbReference type="SUPFAM" id="SSF103515">
    <property type="entry name" value="Autotransporter"/>
    <property type="match status" value="1"/>
</dbReference>
<comment type="caution">
    <text evidence="4">The sequence shown here is derived from an EMBL/GenBank/DDBJ whole genome shotgun (WGS) entry which is preliminary data.</text>
</comment>
<dbReference type="AlphaFoldDB" id="A0A562RFX0"/>
<dbReference type="InterPro" id="IPR036709">
    <property type="entry name" value="Autotransporte_beta_dom_sf"/>
</dbReference>
<keyword evidence="5" id="KW-1185">Reference proteome</keyword>
<dbReference type="RefSeq" id="WP_026312381.1">
    <property type="nucleotide sequence ID" value="NZ_VLLA01000011.1"/>
</dbReference>
<name>A0A562RFX0_9BRAD</name>